<evidence type="ECO:0000256" key="6">
    <source>
        <dbReference type="ARBA" id="ARBA00022989"/>
    </source>
</evidence>
<dbReference type="KEGG" id="tcl:Tchl_2273"/>
<dbReference type="InterPro" id="IPR007272">
    <property type="entry name" value="Sulf_transp_TsuA/YedE"/>
</dbReference>
<evidence type="ECO:0000256" key="1">
    <source>
        <dbReference type="ARBA" id="ARBA00004429"/>
    </source>
</evidence>
<evidence type="ECO:0000256" key="5">
    <source>
        <dbReference type="ARBA" id="ARBA00022692"/>
    </source>
</evidence>
<name>A0A1H5RXG8_9RHOO</name>
<comment type="subcellular location">
    <subcellularLocation>
        <location evidence="1">Cell inner membrane</location>
        <topology evidence="1">Multi-pass membrane protein</topology>
    </subcellularLocation>
</comment>
<evidence type="ECO:0000313" key="10">
    <source>
        <dbReference type="Proteomes" id="UP000185739"/>
    </source>
</evidence>
<dbReference type="GO" id="GO:0005886">
    <property type="term" value="C:plasma membrane"/>
    <property type="evidence" value="ECO:0007669"/>
    <property type="project" value="UniProtKB-SubCell"/>
</dbReference>
<dbReference type="PANTHER" id="PTHR30574:SF1">
    <property type="entry name" value="SULPHUR TRANSPORT DOMAIN-CONTAINING PROTEIN"/>
    <property type="match status" value="1"/>
</dbReference>
<keyword evidence="5" id="KW-0812">Transmembrane</keyword>
<keyword evidence="4" id="KW-0997">Cell inner membrane</keyword>
<gene>
    <name evidence="9" type="ORF">Tchl_2273</name>
</gene>
<comment type="similarity">
    <text evidence="8">Belongs to the TsuA/YedE (TC 9.B.102) family.</text>
</comment>
<dbReference type="Pfam" id="PF04143">
    <property type="entry name" value="Sulf_transp"/>
    <property type="match status" value="1"/>
</dbReference>
<dbReference type="OrthoDB" id="9794165at2"/>
<dbReference type="Proteomes" id="UP000185739">
    <property type="component" value="Chromosome"/>
</dbReference>
<keyword evidence="7" id="KW-0472">Membrane</keyword>
<dbReference type="AlphaFoldDB" id="A0A1H5RXG8"/>
<evidence type="ECO:0000256" key="3">
    <source>
        <dbReference type="ARBA" id="ARBA00022475"/>
    </source>
</evidence>
<keyword evidence="10" id="KW-1185">Reference proteome</keyword>
<accession>A0A1H5RXG8</accession>
<proteinExistence type="inferred from homology"/>
<evidence type="ECO:0000256" key="8">
    <source>
        <dbReference type="ARBA" id="ARBA00035655"/>
    </source>
</evidence>
<evidence type="ECO:0000256" key="4">
    <source>
        <dbReference type="ARBA" id="ARBA00022519"/>
    </source>
</evidence>
<evidence type="ECO:0000256" key="7">
    <source>
        <dbReference type="ARBA" id="ARBA00023136"/>
    </source>
</evidence>
<dbReference type="RefSeq" id="WP_075148525.1">
    <property type="nucleotide sequence ID" value="NZ_CP018839.1"/>
</dbReference>
<dbReference type="PANTHER" id="PTHR30574">
    <property type="entry name" value="INNER MEMBRANE PROTEIN YEDE"/>
    <property type="match status" value="1"/>
</dbReference>
<protein>
    <submittedName>
        <fullName evidence="9">Uncharacterized protein</fullName>
    </submittedName>
</protein>
<sequence length="381" mass="39050">MRLLTRFLFVLGGLAGVFAVMLAAGLRQGLLALLGIGFGAALQGARFGFTTGWRDYIERRDPQGLWAQMLLLALAAALTLPLLAANPGELVGAVAPLTVSLVLGAFLFGAAMQLADGCGSGTLYKAGAGAPLSVAVLPTFAIGSFVGASHQPAWIALGGLPAVDLLALGWPLALLLTVAGCALVAWLAARGARQNSRARLSGEPAALRSALDVASGYGGWARRWWIGALVLAVLYTAHLVVAGQPWGIVYGIGVWGAKLAAALGWSPVGDPFWGAAPHAARLSEPVLADVTSVTNLGLIYGALVAARWNGVTAFATPSVRRLIAASIAGLVMGYSSRMAFGCNVGAFFGGVASASVHGWVWFALAFAGSIVGVRIRRRVAG</sequence>
<evidence type="ECO:0000256" key="2">
    <source>
        <dbReference type="ARBA" id="ARBA00022448"/>
    </source>
</evidence>
<dbReference type="STRING" id="96773.Tchl_2273"/>
<keyword evidence="2" id="KW-0813">Transport</keyword>
<evidence type="ECO:0000313" key="9">
    <source>
        <dbReference type="EMBL" id="APR05113.1"/>
    </source>
</evidence>
<reference evidence="9 10" key="1">
    <citation type="submission" date="2016-12" db="EMBL/GenBank/DDBJ databases">
        <title>Complete genome sequence of Thauera chlorobenzoica, a Betaproteobacterium degrading haloaromatics anaerobically to CO2 and halides.</title>
        <authorList>
            <person name="Goris T."/>
            <person name="Mergelsberg M."/>
            <person name="Boll M."/>
        </authorList>
    </citation>
    <scope>NUCLEOTIDE SEQUENCE [LARGE SCALE GENOMIC DNA]</scope>
    <source>
        <strain evidence="9 10">3CB1</strain>
    </source>
</reference>
<organism evidence="9 10">
    <name type="scientific">Thauera chlorobenzoica</name>
    <dbReference type="NCBI Taxonomy" id="96773"/>
    <lineage>
        <taxon>Bacteria</taxon>
        <taxon>Pseudomonadati</taxon>
        <taxon>Pseudomonadota</taxon>
        <taxon>Betaproteobacteria</taxon>
        <taxon>Rhodocyclales</taxon>
        <taxon>Zoogloeaceae</taxon>
        <taxon>Thauera</taxon>
    </lineage>
</organism>
<keyword evidence="3" id="KW-1003">Cell membrane</keyword>
<dbReference type="EMBL" id="CP018839">
    <property type="protein sequence ID" value="APR05113.1"/>
    <property type="molecule type" value="Genomic_DNA"/>
</dbReference>
<keyword evidence="6" id="KW-1133">Transmembrane helix</keyword>